<gene>
    <name evidence="8" type="ORF">TCNE_LOCUS18368</name>
</gene>
<evidence type="ECO:0000256" key="2">
    <source>
        <dbReference type="ARBA" id="ARBA00023015"/>
    </source>
</evidence>
<keyword evidence="4" id="KW-0804">Transcription</keyword>
<evidence type="ECO:0000256" key="3">
    <source>
        <dbReference type="ARBA" id="ARBA00023125"/>
    </source>
</evidence>
<keyword evidence="3" id="KW-0238">DNA-binding</keyword>
<evidence type="ECO:0000256" key="5">
    <source>
        <dbReference type="ARBA" id="ARBA00023242"/>
    </source>
</evidence>
<organism evidence="9 10">
    <name type="scientific">Toxocara canis</name>
    <name type="common">Canine roundworm</name>
    <dbReference type="NCBI Taxonomy" id="6265"/>
    <lineage>
        <taxon>Eukaryota</taxon>
        <taxon>Metazoa</taxon>
        <taxon>Ecdysozoa</taxon>
        <taxon>Nematoda</taxon>
        <taxon>Chromadorea</taxon>
        <taxon>Rhabditida</taxon>
        <taxon>Spirurina</taxon>
        <taxon>Ascaridomorpha</taxon>
        <taxon>Ascaridoidea</taxon>
        <taxon>Toxocaridae</taxon>
        <taxon>Toxocara</taxon>
    </lineage>
</organism>
<evidence type="ECO:0000313" key="10">
    <source>
        <dbReference type="WBParaSite" id="TCNE_0001837201-mRNA-1"/>
    </source>
</evidence>
<feature type="compositionally biased region" description="Low complexity" evidence="6">
    <location>
        <begin position="90"/>
        <end position="112"/>
    </location>
</feature>
<sequence length="307" mass="33693">MVQKPANQPARTVKQLKACSIGLRRTHGYSMDPRPSISIDRLISAAKFIEQATSVLQQNPFKENGEDCRHSPGGKQRVLTRRAYMKASTSASDCLDSRSSASASPTSTNMASPYAGANSSRHSRAAHNELEKTRRANLRGYLDKLKDIVPASCDSTRYRYTTLSLLTQARDYIMDLQERTCKAEADKSRLKERRAELQALIEKARSGIENLGRPESASTISAIDENERCPTSPIYLEYSPSAKPSDGGSPVSASMCTPPVDPYLDGLLPALPLFYPRISLYPYLDVKTHPVVPSSNSSLLPVESAVL</sequence>
<dbReference type="PROSITE" id="PS50888">
    <property type="entry name" value="BHLH"/>
    <property type="match status" value="1"/>
</dbReference>
<keyword evidence="5" id="KW-0539">Nucleus</keyword>
<dbReference type="SUPFAM" id="SSF47459">
    <property type="entry name" value="HLH, helix-loop-helix DNA-binding domain"/>
    <property type="match status" value="1"/>
</dbReference>
<keyword evidence="2" id="KW-0805">Transcription regulation</keyword>
<dbReference type="InterPro" id="IPR011598">
    <property type="entry name" value="bHLH_dom"/>
</dbReference>
<evidence type="ECO:0000256" key="1">
    <source>
        <dbReference type="ARBA" id="ARBA00004123"/>
    </source>
</evidence>
<evidence type="ECO:0000313" key="8">
    <source>
        <dbReference type="EMBL" id="VDM49689.1"/>
    </source>
</evidence>
<evidence type="ECO:0000256" key="6">
    <source>
        <dbReference type="SAM" id="MobiDB-lite"/>
    </source>
</evidence>
<dbReference type="Gene3D" id="4.10.280.10">
    <property type="entry name" value="Helix-loop-helix DNA-binding domain"/>
    <property type="match status" value="1"/>
</dbReference>
<feature type="region of interest" description="Disordered" evidence="6">
    <location>
        <begin position="90"/>
        <end position="130"/>
    </location>
</feature>
<dbReference type="GO" id="GO:0046983">
    <property type="term" value="F:protein dimerization activity"/>
    <property type="evidence" value="ECO:0007669"/>
    <property type="project" value="InterPro"/>
</dbReference>
<dbReference type="GO" id="GO:0005634">
    <property type="term" value="C:nucleus"/>
    <property type="evidence" value="ECO:0007669"/>
    <property type="project" value="UniProtKB-SubCell"/>
</dbReference>
<reference evidence="10" key="1">
    <citation type="submission" date="2016-06" db="UniProtKB">
        <authorList>
            <consortium name="WormBaseParasite"/>
        </authorList>
    </citation>
    <scope>IDENTIFICATION</scope>
</reference>
<comment type="subcellular location">
    <subcellularLocation>
        <location evidence="1">Nucleus</location>
    </subcellularLocation>
</comment>
<evidence type="ECO:0000313" key="9">
    <source>
        <dbReference type="Proteomes" id="UP000050794"/>
    </source>
</evidence>
<dbReference type="WBParaSite" id="TCNE_0001837201-mRNA-1">
    <property type="protein sequence ID" value="TCNE_0001837201-mRNA-1"/>
    <property type="gene ID" value="TCNE_0001837201"/>
</dbReference>
<proteinExistence type="predicted"/>
<dbReference type="GO" id="GO:0000981">
    <property type="term" value="F:DNA-binding transcription factor activity, RNA polymerase II-specific"/>
    <property type="evidence" value="ECO:0007669"/>
    <property type="project" value="TreeGrafter"/>
</dbReference>
<dbReference type="SMART" id="SM00353">
    <property type="entry name" value="HLH"/>
    <property type="match status" value="1"/>
</dbReference>
<feature type="domain" description="BHLH" evidence="7">
    <location>
        <begin position="122"/>
        <end position="176"/>
    </location>
</feature>
<protein>
    <submittedName>
        <fullName evidence="10">Max dimerization protein 3</fullName>
    </submittedName>
</protein>
<reference evidence="8 9" key="2">
    <citation type="submission" date="2018-11" db="EMBL/GenBank/DDBJ databases">
        <authorList>
            <consortium name="Pathogen Informatics"/>
        </authorList>
    </citation>
    <scope>NUCLEOTIDE SEQUENCE [LARGE SCALE GENOMIC DNA]</scope>
</reference>
<dbReference type="EMBL" id="UYWY01025444">
    <property type="protein sequence ID" value="VDM49689.1"/>
    <property type="molecule type" value="Genomic_DNA"/>
</dbReference>
<evidence type="ECO:0000259" key="7">
    <source>
        <dbReference type="PROSITE" id="PS50888"/>
    </source>
</evidence>
<dbReference type="Pfam" id="PF00010">
    <property type="entry name" value="HLH"/>
    <property type="match status" value="1"/>
</dbReference>
<name>A0A183VC98_TOXCA</name>
<keyword evidence="9" id="KW-1185">Reference proteome</keyword>
<dbReference type="Proteomes" id="UP000050794">
    <property type="component" value="Unassembled WGS sequence"/>
</dbReference>
<evidence type="ECO:0000256" key="4">
    <source>
        <dbReference type="ARBA" id="ARBA00023163"/>
    </source>
</evidence>
<accession>A0A183VC98</accession>
<dbReference type="CDD" id="cd11401">
    <property type="entry name" value="bHLHzip_Mad"/>
    <property type="match status" value="1"/>
</dbReference>
<dbReference type="InterPro" id="IPR036638">
    <property type="entry name" value="HLH_DNA-bd_sf"/>
</dbReference>
<dbReference type="GO" id="GO:0000978">
    <property type="term" value="F:RNA polymerase II cis-regulatory region sequence-specific DNA binding"/>
    <property type="evidence" value="ECO:0007669"/>
    <property type="project" value="TreeGrafter"/>
</dbReference>
<dbReference type="AlphaFoldDB" id="A0A183VC98"/>
<dbReference type="PANTHER" id="PTHR11969">
    <property type="entry name" value="MAX DIMERIZATION, MAD"/>
    <property type="match status" value="1"/>
</dbReference>
<dbReference type="PANTHER" id="PTHR11969:SF54">
    <property type="entry name" value="MAD-LIKE PROTEIN 1"/>
    <property type="match status" value="1"/>
</dbReference>